<evidence type="ECO:0000313" key="2">
    <source>
        <dbReference type="Proteomes" id="UP001295684"/>
    </source>
</evidence>
<protein>
    <recommendedName>
        <fullName evidence="3">Glutaredoxin domain-containing protein</fullName>
    </recommendedName>
</protein>
<dbReference type="SUPFAM" id="SSF52833">
    <property type="entry name" value="Thioredoxin-like"/>
    <property type="match status" value="1"/>
</dbReference>
<proteinExistence type="predicted"/>
<evidence type="ECO:0000313" key="1">
    <source>
        <dbReference type="EMBL" id="CAI2371314.1"/>
    </source>
</evidence>
<sequence>MGSEGSVPLQSNILSTTKKDFDTLSRSEDSDLSCLSSDLSSYQGQANYYTKKPSLSEDDFTDYSYNFAAKPRFQNPNKDWYVLEIRVQVQKERVYFNKAFKNLLSDGHKSAFIIQNAYRRYMIRKAKKETPKQTDGIILLFGASINSKTMSKSDFNQCKDMLEHSDLPLEVKDLGIDSSLQKEALQYGRLEDLPFVVINGINIGGVDDLINIVDLKILRPIFYKEYINHCLLCNATRINEHADYCSNCFKELLWFAKSPYNPTVIVGKTPKPPSEEESDLGDYKENDFFNYFKNENRMNRTEIVTKKQTKKNELMDTTNNEMDIGEKMLSELMNADLSFGSGTNESSSAM</sequence>
<dbReference type="InterPro" id="IPR036249">
    <property type="entry name" value="Thioredoxin-like_sf"/>
</dbReference>
<gene>
    <name evidence="1" type="ORF">ECRASSUSDP1_LOCUS12634</name>
</gene>
<reference evidence="1" key="1">
    <citation type="submission" date="2023-07" db="EMBL/GenBank/DDBJ databases">
        <authorList>
            <consortium name="AG Swart"/>
            <person name="Singh M."/>
            <person name="Singh A."/>
            <person name="Seah K."/>
            <person name="Emmerich C."/>
        </authorList>
    </citation>
    <scope>NUCLEOTIDE SEQUENCE</scope>
    <source>
        <strain evidence="1">DP1</strain>
    </source>
</reference>
<dbReference type="AlphaFoldDB" id="A0AAD1UT99"/>
<comment type="caution">
    <text evidence="1">The sequence shown here is derived from an EMBL/GenBank/DDBJ whole genome shotgun (WGS) entry which is preliminary data.</text>
</comment>
<dbReference type="EMBL" id="CAMPGE010012544">
    <property type="protein sequence ID" value="CAI2371314.1"/>
    <property type="molecule type" value="Genomic_DNA"/>
</dbReference>
<name>A0AAD1UT99_EUPCR</name>
<dbReference type="Proteomes" id="UP001295684">
    <property type="component" value="Unassembled WGS sequence"/>
</dbReference>
<evidence type="ECO:0008006" key="3">
    <source>
        <dbReference type="Google" id="ProtNLM"/>
    </source>
</evidence>
<dbReference type="PROSITE" id="PS50096">
    <property type="entry name" value="IQ"/>
    <property type="match status" value="1"/>
</dbReference>
<keyword evidence="2" id="KW-1185">Reference proteome</keyword>
<organism evidence="1 2">
    <name type="scientific">Euplotes crassus</name>
    <dbReference type="NCBI Taxonomy" id="5936"/>
    <lineage>
        <taxon>Eukaryota</taxon>
        <taxon>Sar</taxon>
        <taxon>Alveolata</taxon>
        <taxon>Ciliophora</taxon>
        <taxon>Intramacronucleata</taxon>
        <taxon>Spirotrichea</taxon>
        <taxon>Hypotrichia</taxon>
        <taxon>Euplotida</taxon>
        <taxon>Euplotidae</taxon>
        <taxon>Moneuplotes</taxon>
    </lineage>
</organism>
<accession>A0AAD1UT99</accession>